<dbReference type="AlphaFoldDB" id="A0A3E0L6T4"/>
<evidence type="ECO:0000259" key="1">
    <source>
        <dbReference type="Pfam" id="PF01850"/>
    </source>
</evidence>
<name>A0A3E0L6T4_9CHRO</name>
<dbReference type="InterPro" id="IPR029060">
    <property type="entry name" value="PIN-like_dom_sf"/>
</dbReference>
<comment type="caution">
    <text evidence="2">The sequence shown here is derived from an EMBL/GenBank/DDBJ whole genome shotgun (WGS) entry which is preliminary data.</text>
</comment>
<dbReference type="Pfam" id="PF01850">
    <property type="entry name" value="PIN"/>
    <property type="match status" value="1"/>
</dbReference>
<proteinExistence type="predicted"/>
<dbReference type="SUPFAM" id="SSF88723">
    <property type="entry name" value="PIN domain-like"/>
    <property type="match status" value="1"/>
</dbReference>
<dbReference type="EMBL" id="QQWC01000002">
    <property type="protein sequence ID" value="REJ43125.1"/>
    <property type="molecule type" value="Genomic_DNA"/>
</dbReference>
<organism evidence="2 3">
    <name type="scientific">Microcystis flos-aquae TF09</name>
    <dbReference type="NCBI Taxonomy" id="2060473"/>
    <lineage>
        <taxon>Bacteria</taxon>
        <taxon>Bacillati</taxon>
        <taxon>Cyanobacteriota</taxon>
        <taxon>Cyanophyceae</taxon>
        <taxon>Oscillatoriophycideae</taxon>
        <taxon>Chroococcales</taxon>
        <taxon>Microcystaceae</taxon>
        <taxon>Microcystis</taxon>
    </lineage>
</organism>
<gene>
    <name evidence="2" type="ORF">DWQ54_09630</name>
</gene>
<accession>A0A3E0L6T4</accession>
<evidence type="ECO:0000313" key="3">
    <source>
        <dbReference type="Proteomes" id="UP000256873"/>
    </source>
</evidence>
<evidence type="ECO:0000313" key="2">
    <source>
        <dbReference type="EMBL" id="REJ43125.1"/>
    </source>
</evidence>
<dbReference type="InterPro" id="IPR002716">
    <property type="entry name" value="PIN_dom"/>
</dbReference>
<dbReference type="Proteomes" id="UP000256873">
    <property type="component" value="Unassembled WGS sequence"/>
</dbReference>
<dbReference type="Gene3D" id="3.40.50.1010">
    <property type="entry name" value="5'-nuclease"/>
    <property type="match status" value="1"/>
</dbReference>
<feature type="domain" description="PIN" evidence="1">
    <location>
        <begin position="40"/>
        <end position="159"/>
    </location>
</feature>
<sequence>MKIYLDTGVFIDYLSPLILGGINLRPTNRRGRTPAQLSQDAESVLKKIASSHLAATSSLTYYEVEEALFKQFTSVTIGMENASNFRVLAARSIVVQTFNVVRFFGITALDLTSTIVELQLNCLELQMRGIRAADALHVATAIHFNAEVFISVDEDLLKLNTLITNNQGNAINFCDTDTALLLI</sequence>
<reference evidence="2 3" key="1">
    <citation type="submission" date="2017-10" db="EMBL/GenBank/DDBJ databases">
        <title>A large-scale comparative metagenomic study reveals the eutrophication-driven functional interactions in six Microcystis-epibionts communities.</title>
        <authorList>
            <person name="Li Q."/>
            <person name="Lin F."/>
        </authorList>
    </citation>
    <scope>NUCLEOTIDE SEQUENCE [LARGE SCALE GENOMIC DNA]</scope>
    <source>
        <strain evidence="2">TF09</strain>
    </source>
</reference>
<protein>
    <submittedName>
        <fullName evidence="2">PIN domain-containing protein</fullName>
    </submittedName>
</protein>